<gene>
    <name evidence="2" type="ORF">HZA61_01700</name>
</gene>
<dbReference type="InterPro" id="IPR003615">
    <property type="entry name" value="HNH_nuc"/>
</dbReference>
<feature type="domain" description="HNH nuclease" evidence="1">
    <location>
        <begin position="92"/>
        <end position="154"/>
    </location>
</feature>
<dbReference type="GO" id="GO:0008270">
    <property type="term" value="F:zinc ion binding"/>
    <property type="evidence" value="ECO:0007669"/>
    <property type="project" value="InterPro"/>
</dbReference>
<comment type="caution">
    <text evidence="2">The sequence shown here is derived from an EMBL/GenBank/DDBJ whole genome shotgun (WGS) entry which is preliminary data.</text>
</comment>
<dbReference type="EMBL" id="JACRIW010000015">
    <property type="protein sequence ID" value="MBI5168180.1"/>
    <property type="molecule type" value="Genomic_DNA"/>
</dbReference>
<dbReference type="Proteomes" id="UP000696931">
    <property type="component" value="Unassembled WGS sequence"/>
</dbReference>
<dbReference type="AlphaFoldDB" id="A0A933SAM8"/>
<dbReference type="GO" id="GO:0004519">
    <property type="term" value="F:endonuclease activity"/>
    <property type="evidence" value="ECO:0007669"/>
    <property type="project" value="UniProtKB-KW"/>
</dbReference>
<dbReference type="CDD" id="cd00085">
    <property type="entry name" value="HNHc"/>
    <property type="match status" value="1"/>
</dbReference>
<dbReference type="GO" id="GO:0003676">
    <property type="term" value="F:nucleic acid binding"/>
    <property type="evidence" value="ECO:0007669"/>
    <property type="project" value="InterPro"/>
</dbReference>
<protein>
    <submittedName>
        <fullName evidence="2">HNH endonuclease</fullName>
    </submittedName>
</protein>
<name>A0A933SAM8_UNCEI</name>
<keyword evidence="2" id="KW-0255">Endonuclease</keyword>
<evidence type="ECO:0000313" key="3">
    <source>
        <dbReference type="Proteomes" id="UP000696931"/>
    </source>
</evidence>
<evidence type="ECO:0000259" key="1">
    <source>
        <dbReference type="SMART" id="SM00507"/>
    </source>
</evidence>
<keyword evidence="2" id="KW-0378">Hydrolase</keyword>
<sequence length="199" mass="22579">MQKRPRAGKGSRVRILEFLKANIGRVIEGDEIREASGNASEWGRRVRELRDEQGYQILTHNDRADLKQGQYFMVTAEPDARFVFGSRGISKETRAFVLERNGYTCQMCGLGASDPDPYRAGRKVRLVMGHIIDKSKGGEDTPNNLRAVCSNCNEGLQAISPPKPNRLELLKQIRRATVDDQMHVLEWLIAKYGHLRKKD</sequence>
<dbReference type="SMART" id="SM00507">
    <property type="entry name" value="HNHc"/>
    <property type="match status" value="1"/>
</dbReference>
<organism evidence="2 3">
    <name type="scientific">Eiseniibacteriota bacterium</name>
    <dbReference type="NCBI Taxonomy" id="2212470"/>
    <lineage>
        <taxon>Bacteria</taxon>
        <taxon>Candidatus Eiseniibacteriota</taxon>
    </lineage>
</organism>
<accession>A0A933SAM8</accession>
<evidence type="ECO:0000313" key="2">
    <source>
        <dbReference type="EMBL" id="MBI5168180.1"/>
    </source>
</evidence>
<dbReference type="Pfam" id="PF01844">
    <property type="entry name" value="HNH"/>
    <property type="match status" value="1"/>
</dbReference>
<dbReference type="Gene3D" id="1.10.30.50">
    <property type="match status" value="1"/>
</dbReference>
<proteinExistence type="predicted"/>
<keyword evidence="2" id="KW-0540">Nuclease</keyword>
<reference evidence="2" key="1">
    <citation type="submission" date="2020-07" db="EMBL/GenBank/DDBJ databases">
        <title>Huge and variable diversity of episymbiotic CPR bacteria and DPANN archaea in groundwater ecosystems.</title>
        <authorList>
            <person name="He C.Y."/>
            <person name="Keren R."/>
            <person name="Whittaker M."/>
            <person name="Farag I.F."/>
            <person name="Doudna J."/>
            <person name="Cate J.H.D."/>
            <person name="Banfield J.F."/>
        </authorList>
    </citation>
    <scope>NUCLEOTIDE SEQUENCE</scope>
    <source>
        <strain evidence="2">NC_groundwater_1813_Pr3_B-0.1um_71_17</strain>
    </source>
</reference>
<dbReference type="InterPro" id="IPR002711">
    <property type="entry name" value="HNH"/>
</dbReference>